<feature type="transmembrane region" description="Helical" evidence="7">
    <location>
        <begin position="276"/>
        <end position="297"/>
    </location>
</feature>
<evidence type="ECO:0000313" key="9">
    <source>
        <dbReference type="EMBL" id="MBP2018531.1"/>
    </source>
</evidence>
<feature type="transmembrane region" description="Helical" evidence="7">
    <location>
        <begin position="113"/>
        <end position="133"/>
    </location>
</feature>
<gene>
    <name evidence="9" type="ORF">J2Z79_001946</name>
</gene>
<dbReference type="CDD" id="cd06261">
    <property type="entry name" value="TM_PBP2"/>
    <property type="match status" value="1"/>
</dbReference>
<keyword evidence="3" id="KW-1003">Cell membrane</keyword>
<evidence type="ECO:0000259" key="8">
    <source>
        <dbReference type="PROSITE" id="PS50928"/>
    </source>
</evidence>
<feature type="transmembrane region" description="Helical" evidence="7">
    <location>
        <begin position="12"/>
        <end position="33"/>
    </location>
</feature>
<dbReference type="Pfam" id="PF00528">
    <property type="entry name" value="BPD_transp_1"/>
    <property type="match status" value="1"/>
</dbReference>
<dbReference type="EMBL" id="JAGGLG010000014">
    <property type="protein sequence ID" value="MBP2018531.1"/>
    <property type="molecule type" value="Genomic_DNA"/>
</dbReference>
<dbReference type="RefSeq" id="WP_209466660.1">
    <property type="nucleotide sequence ID" value="NZ_JAGGLG010000014.1"/>
</dbReference>
<dbReference type="InterPro" id="IPR050809">
    <property type="entry name" value="UgpAE/MalFG_permease"/>
</dbReference>
<evidence type="ECO:0000256" key="2">
    <source>
        <dbReference type="ARBA" id="ARBA00022448"/>
    </source>
</evidence>
<comment type="caution">
    <text evidence="9">The sequence shown here is derived from an EMBL/GenBank/DDBJ whole genome shotgun (WGS) entry which is preliminary data.</text>
</comment>
<keyword evidence="6 7" id="KW-0472">Membrane</keyword>
<dbReference type="Gene3D" id="1.10.3720.10">
    <property type="entry name" value="MetI-like"/>
    <property type="match status" value="1"/>
</dbReference>
<dbReference type="InterPro" id="IPR035906">
    <property type="entry name" value="MetI-like_sf"/>
</dbReference>
<comment type="similarity">
    <text evidence="7">Belongs to the binding-protein-dependent transport system permease family.</text>
</comment>
<feature type="transmembrane region" description="Helical" evidence="7">
    <location>
        <begin position="210"/>
        <end position="237"/>
    </location>
</feature>
<proteinExistence type="inferred from homology"/>
<evidence type="ECO:0000256" key="4">
    <source>
        <dbReference type="ARBA" id="ARBA00022692"/>
    </source>
</evidence>
<comment type="subcellular location">
    <subcellularLocation>
        <location evidence="1 7">Cell membrane</location>
        <topology evidence="1 7">Multi-pass membrane protein</topology>
    </subcellularLocation>
</comment>
<organism evidence="9 10">
    <name type="scientific">Symbiobacterium terraclitae</name>
    <dbReference type="NCBI Taxonomy" id="557451"/>
    <lineage>
        <taxon>Bacteria</taxon>
        <taxon>Bacillati</taxon>
        <taxon>Bacillota</taxon>
        <taxon>Clostridia</taxon>
        <taxon>Eubacteriales</taxon>
        <taxon>Symbiobacteriaceae</taxon>
        <taxon>Symbiobacterium</taxon>
    </lineage>
</organism>
<keyword evidence="4 7" id="KW-0812">Transmembrane</keyword>
<evidence type="ECO:0000313" key="10">
    <source>
        <dbReference type="Proteomes" id="UP001519289"/>
    </source>
</evidence>
<reference evidence="9 10" key="1">
    <citation type="submission" date="2021-03" db="EMBL/GenBank/DDBJ databases">
        <title>Genomic Encyclopedia of Type Strains, Phase IV (KMG-IV): sequencing the most valuable type-strain genomes for metagenomic binning, comparative biology and taxonomic classification.</title>
        <authorList>
            <person name="Goeker M."/>
        </authorList>
    </citation>
    <scope>NUCLEOTIDE SEQUENCE [LARGE SCALE GENOMIC DNA]</scope>
    <source>
        <strain evidence="9 10">DSM 27138</strain>
    </source>
</reference>
<evidence type="ECO:0000256" key="3">
    <source>
        <dbReference type="ARBA" id="ARBA00022475"/>
    </source>
</evidence>
<evidence type="ECO:0000256" key="1">
    <source>
        <dbReference type="ARBA" id="ARBA00004651"/>
    </source>
</evidence>
<feature type="transmembrane region" description="Helical" evidence="7">
    <location>
        <begin position="163"/>
        <end position="189"/>
    </location>
</feature>
<feature type="transmembrane region" description="Helical" evidence="7">
    <location>
        <begin position="80"/>
        <end position="101"/>
    </location>
</feature>
<dbReference type="InterPro" id="IPR000515">
    <property type="entry name" value="MetI-like"/>
</dbReference>
<dbReference type="SUPFAM" id="SSF161098">
    <property type="entry name" value="MetI-like"/>
    <property type="match status" value="1"/>
</dbReference>
<accession>A0ABS4JU88</accession>
<protein>
    <submittedName>
        <fullName evidence="9">Raffinose/stachyose/melibiose transport system permease protein</fullName>
    </submittedName>
</protein>
<dbReference type="PANTHER" id="PTHR43227:SF11">
    <property type="entry name" value="BLL4140 PROTEIN"/>
    <property type="match status" value="1"/>
</dbReference>
<dbReference type="PROSITE" id="PS50928">
    <property type="entry name" value="ABC_TM1"/>
    <property type="match status" value="1"/>
</dbReference>
<dbReference type="PANTHER" id="PTHR43227">
    <property type="entry name" value="BLL4140 PROTEIN"/>
    <property type="match status" value="1"/>
</dbReference>
<keyword evidence="5 7" id="KW-1133">Transmembrane helix</keyword>
<name>A0ABS4JU88_9FIRM</name>
<dbReference type="Proteomes" id="UP001519289">
    <property type="component" value="Unassembled WGS sequence"/>
</dbReference>
<feature type="domain" description="ABC transmembrane type-1" evidence="8">
    <location>
        <begin position="76"/>
        <end position="297"/>
    </location>
</feature>
<evidence type="ECO:0000256" key="7">
    <source>
        <dbReference type="RuleBase" id="RU363032"/>
    </source>
</evidence>
<evidence type="ECO:0000256" key="6">
    <source>
        <dbReference type="ARBA" id="ARBA00023136"/>
    </source>
</evidence>
<sequence>MYAGQKGPGRYSFWLMLLPALLPYLLFKVYPFFNSILLSFYDWNGVPGSPKVWVGLQNYARFLYQPPFSTMFWRALRHNFVVFGLLLVWSTGFGTLLAWMLTQIRRGAGFYKGLIFMPNTISLAVTGFLWSLMLNPQFGAVNALLRKVGLGALAMPWLGDSRLALPTVIAVNVWHGLGFPVLIALAAMLSVPRDILEAAEVDGASRFTQFWRITFPIILPNLINLMALNFSGAFGLFEIVFVMQGAEAGPFYSTDLLGTLFYRTAFGGMGSTATGMGLGAALAVVTFLIVIPASLFASRIQRRFQVEV</sequence>
<evidence type="ECO:0000256" key="5">
    <source>
        <dbReference type="ARBA" id="ARBA00022989"/>
    </source>
</evidence>
<keyword evidence="10" id="KW-1185">Reference proteome</keyword>
<keyword evidence="2 7" id="KW-0813">Transport</keyword>